<dbReference type="HOGENOM" id="CLU_079430_2_1_9"/>
<evidence type="ECO:0000313" key="1">
    <source>
        <dbReference type="EMBL" id="ACB84775.1"/>
    </source>
</evidence>
<accession>B2A1N8</accession>
<dbReference type="PANTHER" id="PTHR28055">
    <property type="entry name" value="ALTERED INHERITANCE OF MITOCHONDRIA PROTEIN 41, MITOCHONDRIAL"/>
    <property type="match status" value="1"/>
</dbReference>
<dbReference type="InterPro" id="IPR003789">
    <property type="entry name" value="Asn/Gln_tRNA_amidoTrase-B-like"/>
</dbReference>
<dbReference type="InParanoid" id="B2A1N8"/>
<dbReference type="Gene3D" id="1.10.1510.10">
    <property type="entry name" value="Uncharacterised protein YqeY/AIM41 PF09424, N-terminal domain"/>
    <property type="match status" value="1"/>
</dbReference>
<dbReference type="FunCoup" id="B2A1N8">
    <property type="interactions" value="254"/>
</dbReference>
<evidence type="ECO:0000313" key="2">
    <source>
        <dbReference type="Proteomes" id="UP000001683"/>
    </source>
</evidence>
<dbReference type="AlphaFoldDB" id="B2A1N8"/>
<dbReference type="Gene3D" id="1.10.10.410">
    <property type="match status" value="1"/>
</dbReference>
<dbReference type="InterPro" id="IPR023168">
    <property type="entry name" value="GatB_Yqey_C_2"/>
</dbReference>
<reference evidence="1 2" key="1">
    <citation type="submission" date="2008-04" db="EMBL/GenBank/DDBJ databases">
        <title>Complete sequence of chromosome of Natranaerobius thermophilus JW/NM-WN-LF.</title>
        <authorList>
            <consortium name="US DOE Joint Genome Institute"/>
            <person name="Copeland A."/>
            <person name="Lucas S."/>
            <person name="Lapidus A."/>
            <person name="Glavina del Rio T."/>
            <person name="Dalin E."/>
            <person name="Tice H."/>
            <person name="Bruce D."/>
            <person name="Goodwin L."/>
            <person name="Pitluck S."/>
            <person name="Chertkov O."/>
            <person name="Brettin T."/>
            <person name="Detter J.C."/>
            <person name="Han C."/>
            <person name="Kuske C.R."/>
            <person name="Schmutz J."/>
            <person name="Larimer F."/>
            <person name="Land M."/>
            <person name="Hauser L."/>
            <person name="Kyrpides N."/>
            <person name="Lykidis A."/>
            <person name="Mesbah N.M."/>
            <person name="Wiegel J."/>
        </authorList>
    </citation>
    <scope>NUCLEOTIDE SEQUENCE [LARGE SCALE GENOMIC DNA]</scope>
    <source>
        <strain evidence="2">ATCC BAA-1301 / DSM 18059 / JW/NM-WN-LF</strain>
    </source>
</reference>
<reference evidence="1 2" key="2">
    <citation type="journal article" date="2011" name="J. Bacteriol.">
        <title>Complete genome sequence of the anaerobic, halophilic alkalithermophile Natranaerobius thermophilus JW/NM-WN-LF.</title>
        <authorList>
            <person name="Zhao B."/>
            <person name="Mesbah N.M."/>
            <person name="Dalin E."/>
            <person name="Goodwin L."/>
            <person name="Nolan M."/>
            <person name="Pitluck S."/>
            <person name="Chertkov O."/>
            <person name="Brettin T.S."/>
            <person name="Han J."/>
            <person name="Larimer F.W."/>
            <person name="Land M.L."/>
            <person name="Hauser L."/>
            <person name="Kyrpides N."/>
            <person name="Wiegel J."/>
        </authorList>
    </citation>
    <scope>NUCLEOTIDE SEQUENCE [LARGE SCALE GENOMIC DNA]</scope>
    <source>
        <strain evidence="2">ATCC BAA-1301 / DSM 18059 / JW/NM-WN-LF</strain>
    </source>
</reference>
<dbReference type="Proteomes" id="UP000001683">
    <property type="component" value="Chromosome"/>
</dbReference>
<dbReference type="SUPFAM" id="SSF89095">
    <property type="entry name" value="GatB/YqeY motif"/>
    <property type="match status" value="1"/>
</dbReference>
<dbReference type="RefSeq" id="WP_012447650.1">
    <property type="nucleotide sequence ID" value="NC_010718.1"/>
</dbReference>
<dbReference type="eggNOG" id="COG1610">
    <property type="taxonomic scope" value="Bacteria"/>
</dbReference>
<name>B2A1N8_NATTJ</name>
<dbReference type="STRING" id="457570.Nther_1192"/>
<dbReference type="PANTHER" id="PTHR28055:SF1">
    <property type="entry name" value="ALTERED INHERITANCE OF MITOCHONDRIA PROTEIN 41, MITOCHONDRIAL"/>
    <property type="match status" value="1"/>
</dbReference>
<sequence>MGIADQLQEDMKKAMKEKDKFRLSVIRMMRSEIKNREISQSESLSEDEAIELIAKEKKKRQDSLEEYQQAGKTDVVEDLKREIEILDEYLPEQLSQEELKKIIEEAISNVKAESPSDMGEVMKEVMPKVKGKADGKIVNQLVKELLTS</sequence>
<keyword evidence="2" id="KW-1185">Reference proteome</keyword>
<dbReference type="KEGG" id="nth:Nther_1192"/>
<dbReference type="Pfam" id="PF09424">
    <property type="entry name" value="YqeY"/>
    <property type="match status" value="1"/>
</dbReference>
<dbReference type="OrthoDB" id="9794041at2"/>
<dbReference type="InterPro" id="IPR019004">
    <property type="entry name" value="YqeY/Aim41"/>
</dbReference>
<gene>
    <name evidence="1" type="ordered locus">Nther_1192</name>
</gene>
<dbReference type="InterPro" id="IPR042184">
    <property type="entry name" value="YqeY/Aim41_N"/>
</dbReference>
<dbReference type="GO" id="GO:0016884">
    <property type="term" value="F:carbon-nitrogen ligase activity, with glutamine as amido-N-donor"/>
    <property type="evidence" value="ECO:0007669"/>
    <property type="project" value="InterPro"/>
</dbReference>
<proteinExistence type="predicted"/>
<dbReference type="EMBL" id="CP001034">
    <property type="protein sequence ID" value="ACB84775.1"/>
    <property type="molecule type" value="Genomic_DNA"/>
</dbReference>
<organism evidence="1 2">
    <name type="scientific">Natranaerobius thermophilus (strain ATCC BAA-1301 / DSM 18059 / JW/NM-WN-LF)</name>
    <dbReference type="NCBI Taxonomy" id="457570"/>
    <lineage>
        <taxon>Bacteria</taxon>
        <taxon>Bacillati</taxon>
        <taxon>Bacillota</taxon>
        <taxon>Clostridia</taxon>
        <taxon>Natranaerobiales</taxon>
        <taxon>Natranaerobiaceae</taxon>
        <taxon>Natranaerobius</taxon>
    </lineage>
</organism>
<protein>
    <submittedName>
        <fullName evidence="1">GatB/YqeY domain protein</fullName>
    </submittedName>
</protein>